<dbReference type="InterPro" id="IPR003594">
    <property type="entry name" value="HATPase_dom"/>
</dbReference>
<dbReference type="Pfam" id="PF00072">
    <property type="entry name" value="Response_reg"/>
    <property type="match status" value="1"/>
</dbReference>
<evidence type="ECO:0000256" key="1">
    <source>
        <dbReference type="ARBA" id="ARBA00000085"/>
    </source>
</evidence>
<keyword evidence="6" id="KW-0902">Two-component regulatory system</keyword>
<dbReference type="CDD" id="cd00082">
    <property type="entry name" value="HisKA"/>
    <property type="match status" value="1"/>
</dbReference>
<proteinExistence type="predicted"/>
<dbReference type="EC" id="2.7.13.3" evidence="2"/>
<dbReference type="PROSITE" id="PS50109">
    <property type="entry name" value="HIS_KIN"/>
    <property type="match status" value="1"/>
</dbReference>
<feature type="coiled-coil region" evidence="8">
    <location>
        <begin position="122"/>
        <end position="170"/>
    </location>
</feature>
<dbReference type="SMART" id="SM00387">
    <property type="entry name" value="HATPase_c"/>
    <property type="match status" value="1"/>
</dbReference>
<evidence type="ECO:0000259" key="10">
    <source>
        <dbReference type="PROSITE" id="PS50110"/>
    </source>
</evidence>
<dbReference type="FunFam" id="3.30.565.10:FF:000006">
    <property type="entry name" value="Sensor histidine kinase WalK"/>
    <property type="match status" value="1"/>
</dbReference>
<keyword evidence="3 7" id="KW-0597">Phosphoprotein</keyword>
<organism evidence="11">
    <name type="scientific">uncultured Microcoleus sp</name>
    <dbReference type="NCBI Taxonomy" id="259945"/>
    <lineage>
        <taxon>Bacteria</taxon>
        <taxon>Bacillati</taxon>
        <taxon>Cyanobacteriota</taxon>
        <taxon>Cyanophyceae</taxon>
        <taxon>Oscillatoriophycideae</taxon>
        <taxon>Oscillatoriales</taxon>
        <taxon>Microcoleaceae</taxon>
        <taxon>Microcoleus</taxon>
        <taxon>environmental samples</taxon>
    </lineage>
</organism>
<dbReference type="InterPro" id="IPR011006">
    <property type="entry name" value="CheY-like_superfamily"/>
</dbReference>
<dbReference type="Gene3D" id="3.30.565.10">
    <property type="entry name" value="Histidine kinase-like ATPase, C-terminal domain"/>
    <property type="match status" value="1"/>
</dbReference>
<dbReference type="PANTHER" id="PTHR43547">
    <property type="entry name" value="TWO-COMPONENT HISTIDINE KINASE"/>
    <property type="match status" value="1"/>
</dbReference>
<dbReference type="SMART" id="SM00388">
    <property type="entry name" value="HisKA"/>
    <property type="match status" value="1"/>
</dbReference>
<dbReference type="InterPro" id="IPR001789">
    <property type="entry name" value="Sig_transdc_resp-reg_receiver"/>
</dbReference>
<evidence type="ECO:0000313" key="11">
    <source>
        <dbReference type="EMBL" id="CAA9398957.1"/>
    </source>
</evidence>
<dbReference type="Pfam" id="PF00512">
    <property type="entry name" value="HisKA"/>
    <property type="match status" value="1"/>
</dbReference>
<evidence type="ECO:0000256" key="6">
    <source>
        <dbReference type="ARBA" id="ARBA00023012"/>
    </source>
</evidence>
<dbReference type="Pfam" id="PF02518">
    <property type="entry name" value="HATPase_c"/>
    <property type="match status" value="1"/>
</dbReference>
<sequence length="387" mass="43045">MMEQTKQFLADILIVDDIPANIQLLSQVLIENGYKVRKLISGQRALKAVELQAPDLILLDIKMPGMDGYEVCRQLKASEATCDIPIIFISALDDVFDKVKGFEAGGADYIIKPFEPVEVLARVSAQLKMQRLQQQLRCANVQLATQNVQLSQEIQERQQAEANLRMLLHAVSHDLRSPLSGMSLLLRSRLNDAASNIVIDRRTVEVMVQSCSRQLQLIESLTATQQFDVKSASLAMKPLSLPTLVQNILIERLPILNQHRVKVKQLFAADLPLVNADAQQLWRVFGNLIDNAVKYNQSGFILTVEAKKEGEMVRCTVADNGTGISPQQCARLFEPYTRGVGVSLRQGLGLGLYICRQIVEAHGGEIGVDSELGKGARFWLTLPKFED</sequence>
<evidence type="ECO:0000256" key="8">
    <source>
        <dbReference type="SAM" id="Coils"/>
    </source>
</evidence>
<dbReference type="GO" id="GO:0000155">
    <property type="term" value="F:phosphorelay sensor kinase activity"/>
    <property type="evidence" value="ECO:0007669"/>
    <property type="project" value="InterPro"/>
</dbReference>
<feature type="modified residue" description="4-aspartylphosphate" evidence="7">
    <location>
        <position position="60"/>
    </location>
</feature>
<dbReference type="PANTHER" id="PTHR43547:SF2">
    <property type="entry name" value="HYBRID SIGNAL TRANSDUCTION HISTIDINE KINASE C"/>
    <property type="match status" value="1"/>
</dbReference>
<dbReference type="SUPFAM" id="SSF55874">
    <property type="entry name" value="ATPase domain of HSP90 chaperone/DNA topoisomerase II/histidine kinase"/>
    <property type="match status" value="1"/>
</dbReference>
<dbReference type="PRINTS" id="PR00344">
    <property type="entry name" value="BCTRLSENSOR"/>
</dbReference>
<evidence type="ECO:0000256" key="4">
    <source>
        <dbReference type="ARBA" id="ARBA00022679"/>
    </source>
</evidence>
<dbReference type="CDD" id="cd00075">
    <property type="entry name" value="HATPase"/>
    <property type="match status" value="1"/>
</dbReference>
<dbReference type="EMBL" id="CADCTZ010001457">
    <property type="protein sequence ID" value="CAA9398957.1"/>
    <property type="molecule type" value="Genomic_DNA"/>
</dbReference>
<dbReference type="InterPro" id="IPR005467">
    <property type="entry name" value="His_kinase_dom"/>
</dbReference>
<dbReference type="SUPFAM" id="SSF52172">
    <property type="entry name" value="CheY-like"/>
    <property type="match status" value="1"/>
</dbReference>
<protein>
    <recommendedName>
        <fullName evidence="2">histidine kinase</fullName>
        <ecNumber evidence="2">2.7.13.3</ecNumber>
    </recommendedName>
</protein>
<dbReference type="SMART" id="SM00448">
    <property type="entry name" value="REC"/>
    <property type="match status" value="1"/>
</dbReference>
<reference evidence="11" key="1">
    <citation type="submission" date="2020-02" db="EMBL/GenBank/DDBJ databases">
        <authorList>
            <person name="Meier V. D."/>
        </authorList>
    </citation>
    <scope>NUCLEOTIDE SEQUENCE</scope>
    <source>
        <strain evidence="11">AVDCRST_MAG84</strain>
    </source>
</reference>
<gene>
    <name evidence="11" type="ORF">AVDCRST_MAG84-6026</name>
</gene>
<feature type="domain" description="Histidine kinase" evidence="9">
    <location>
        <begin position="170"/>
        <end position="386"/>
    </location>
</feature>
<evidence type="ECO:0000256" key="7">
    <source>
        <dbReference type="PROSITE-ProRule" id="PRU00169"/>
    </source>
</evidence>
<evidence type="ECO:0000256" key="5">
    <source>
        <dbReference type="ARBA" id="ARBA00022777"/>
    </source>
</evidence>
<evidence type="ECO:0000259" key="9">
    <source>
        <dbReference type="PROSITE" id="PS50109"/>
    </source>
</evidence>
<evidence type="ECO:0000256" key="2">
    <source>
        <dbReference type="ARBA" id="ARBA00012438"/>
    </source>
</evidence>
<dbReference type="CDD" id="cd19920">
    <property type="entry name" value="REC_PA4781-like"/>
    <property type="match status" value="1"/>
</dbReference>
<keyword evidence="4" id="KW-0808">Transferase</keyword>
<evidence type="ECO:0000256" key="3">
    <source>
        <dbReference type="ARBA" id="ARBA00022553"/>
    </source>
</evidence>
<comment type="catalytic activity">
    <reaction evidence="1">
        <text>ATP + protein L-histidine = ADP + protein N-phospho-L-histidine.</text>
        <dbReference type="EC" id="2.7.13.3"/>
    </reaction>
</comment>
<keyword evidence="5" id="KW-0418">Kinase</keyword>
<dbReference type="Gene3D" id="3.40.50.2300">
    <property type="match status" value="1"/>
</dbReference>
<dbReference type="AlphaFoldDB" id="A0A6J4P341"/>
<dbReference type="InterPro" id="IPR003661">
    <property type="entry name" value="HisK_dim/P_dom"/>
</dbReference>
<dbReference type="Gene3D" id="1.10.287.130">
    <property type="match status" value="1"/>
</dbReference>
<dbReference type="InterPro" id="IPR036890">
    <property type="entry name" value="HATPase_C_sf"/>
</dbReference>
<accession>A0A6J4P341</accession>
<name>A0A6J4P341_9CYAN</name>
<dbReference type="InterPro" id="IPR004358">
    <property type="entry name" value="Sig_transdc_His_kin-like_C"/>
</dbReference>
<keyword evidence="8" id="KW-0175">Coiled coil</keyword>
<feature type="domain" description="Response regulatory" evidence="10">
    <location>
        <begin position="11"/>
        <end position="127"/>
    </location>
</feature>
<dbReference type="PROSITE" id="PS50110">
    <property type="entry name" value="RESPONSE_REGULATORY"/>
    <property type="match status" value="1"/>
</dbReference>
<dbReference type="Gene3D" id="6.10.250.690">
    <property type="match status" value="1"/>
</dbReference>